<sequence>MKEQKKKRVIALLLLISCIISGSMLVVSSKTPSRQLQSLAEADSLIEYELANFSISSNQVNQVSIDIDSSFSRKIYKVDLPPGFSKTQLHAELNRTFHPLGISTPALVTFPDQKMQIHLRYEGTIVRTITLNTNQDLVYRRDHASIIVALNDFPDEELTTMLTSFGEPIPIVLSVEHPMQANELQKSLSGRYRRLLYWLQNEENEDLIRKHPSLALRRLKQFEDILPSAHLLLSNGSSSADSENIVSQTDLTYVDARDAFILHEELGKASFLSKLDKLKASPSYPLAIIMGNETTLRWLDEKLPELKKAGVELIPPPKITF</sequence>
<evidence type="ECO:0000313" key="2">
    <source>
        <dbReference type="Proteomes" id="UP000317593"/>
    </source>
</evidence>
<dbReference type="AlphaFoldDB" id="A0A521CA41"/>
<reference evidence="1 2" key="1">
    <citation type="submission" date="2017-05" db="EMBL/GenBank/DDBJ databases">
        <authorList>
            <person name="Varghese N."/>
            <person name="Submissions S."/>
        </authorList>
    </citation>
    <scope>NUCLEOTIDE SEQUENCE [LARGE SCALE GENOMIC DNA]</scope>
    <source>
        <strain evidence="1 2">DSM 21194</strain>
    </source>
</reference>
<keyword evidence="2" id="KW-1185">Reference proteome</keyword>
<protein>
    <submittedName>
        <fullName evidence="1">Uncharacterized protein</fullName>
    </submittedName>
</protein>
<organism evidence="1 2">
    <name type="scientific">Fodinibius sediminis</name>
    <dbReference type="NCBI Taxonomy" id="1214077"/>
    <lineage>
        <taxon>Bacteria</taxon>
        <taxon>Pseudomonadati</taxon>
        <taxon>Balneolota</taxon>
        <taxon>Balneolia</taxon>
        <taxon>Balneolales</taxon>
        <taxon>Balneolaceae</taxon>
        <taxon>Fodinibius</taxon>
    </lineage>
</organism>
<name>A0A521CA41_9BACT</name>
<accession>A0A521CA41</accession>
<gene>
    <name evidence="1" type="ORF">SAMN06265218_105191</name>
</gene>
<evidence type="ECO:0000313" key="1">
    <source>
        <dbReference type="EMBL" id="SMO56337.1"/>
    </source>
</evidence>
<proteinExistence type="predicted"/>
<dbReference type="Proteomes" id="UP000317593">
    <property type="component" value="Unassembled WGS sequence"/>
</dbReference>
<dbReference type="EMBL" id="FXTH01000005">
    <property type="protein sequence ID" value="SMO56337.1"/>
    <property type="molecule type" value="Genomic_DNA"/>
</dbReference>